<accession>A0A8J8P4Y6</accession>
<evidence type="ECO:0000313" key="1">
    <source>
        <dbReference type="EMBL" id="TNV87511.1"/>
    </source>
</evidence>
<evidence type="ECO:0000313" key="2">
    <source>
        <dbReference type="Proteomes" id="UP000785679"/>
    </source>
</evidence>
<gene>
    <name evidence="1" type="ORF">FGO68_gene9202</name>
</gene>
<sequence>MLVQFVGIRCAHSLLQGLVAPRSRSGDAGFANSQIGRAVVLYIGSKSHQATSQRGLSFYYLSSQVRCACIQSLMQLPLHYFSDVNDVLLEHSWETWVLGLSKERTKACQYITYYILVPLNLFYNQLELEVQLRPLKVLINQMICVFKYRHYQCLDLIRPYLNTTL</sequence>
<protein>
    <submittedName>
        <fullName evidence="1">Uncharacterized protein</fullName>
    </submittedName>
</protein>
<organism evidence="1 2">
    <name type="scientific">Halteria grandinella</name>
    <dbReference type="NCBI Taxonomy" id="5974"/>
    <lineage>
        <taxon>Eukaryota</taxon>
        <taxon>Sar</taxon>
        <taxon>Alveolata</taxon>
        <taxon>Ciliophora</taxon>
        <taxon>Intramacronucleata</taxon>
        <taxon>Spirotrichea</taxon>
        <taxon>Stichotrichia</taxon>
        <taxon>Sporadotrichida</taxon>
        <taxon>Halteriidae</taxon>
        <taxon>Halteria</taxon>
    </lineage>
</organism>
<dbReference type="EMBL" id="RRYP01000392">
    <property type="protein sequence ID" value="TNV87511.1"/>
    <property type="molecule type" value="Genomic_DNA"/>
</dbReference>
<keyword evidence="2" id="KW-1185">Reference proteome</keyword>
<dbReference type="AlphaFoldDB" id="A0A8J8P4Y6"/>
<dbReference type="Proteomes" id="UP000785679">
    <property type="component" value="Unassembled WGS sequence"/>
</dbReference>
<comment type="caution">
    <text evidence="1">The sequence shown here is derived from an EMBL/GenBank/DDBJ whole genome shotgun (WGS) entry which is preliminary data.</text>
</comment>
<proteinExistence type="predicted"/>
<reference evidence="1" key="1">
    <citation type="submission" date="2019-06" db="EMBL/GenBank/DDBJ databases">
        <authorList>
            <person name="Zheng W."/>
        </authorList>
    </citation>
    <scope>NUCLEOTIDE SEQUENCE</scope>
    <source>
        <strain evidence="1">QDHG01</strain>
    </source>
</reference>
<name>A0A8J8P4Y6_HALGN</name>